<gene>
    <name evidence="3" type="ORF">SAMN04488696_2632</name>
</gene>
<accession>A0A1I4U8T1</accession>
<dbReference type="OrthoDB" id="137612at2157"/>
<evidence type="ECO:0000256" key="1">
    <source>
        <dbReference type="SAM" id="Phobius"/>
    </source>
</evidence>
<keyword evidence="1" id="KW-1133">Transmembrane helix</keyword>
<dbReference type="SMART" id="SM00736">
    <property type="entry name" value="CADG"/>
    <property type="match status" value="18"/>
</dbReference>
<dbReference type="PROSITE" id="PS50268">
    <property type="entry name" value="CADHERIN_2"/>
    <property type="match status" value="7"/>
</dbReference>
<dbReference type="EMBL" id="FOUJ01000006">
    <property type="protein sequence ID" value="SFM85372.1"/>
    <property type="molecule type" value="Genomic_DNA"/>
</dbReference>
<keyword evidence="4" id="KW-1185">Reference proteome</keyword>
<dbReference type="InterPro" id="IPR022409">
    <property type="entry name" value="PKD/Chitinase_dom"/>
</dbReference>
<keyword evidence="1" id="KW-0472">Membrane</keyword>
<feature type="transmembrane region" description="Helical" evidence="1">
    <location>
        <begin position="12"/>
        <end position="33"/>
    </location>
</feature>
<dbReference type="SUPFAM" id="SSF49313">
    <property type="entry name" value="Cadherin-like"/>
    <property type="match status" value="19"/>
</dbReference>
<dbReference type="NCBIfam" id="TIGR04213">
    <property type="entry name" value="PGF_pre_PGF"/>
    <property type="match status" value="1"/>
</dbReference>
<dbReference type="SUPFAM" id="SSF49384">
    <property type="entry name" value="Carbohydrate-binding domain"/>
    <property type="match status" value="1"/>
</dbReference>
<feature type="domain" description="Cadherin" evidence="2">
    <location>
        <begin position="1199"/>
        <end position="1321"/>
    </location>
</feature>
<protein>
    <submittedName>
        <fullName evidence="3">PGF-pre-PGF domain-containing protein</fullName>
    </submittedName>
</protein>
<dbReference type="SMART" id="SM00409">
    <property type="entry name" value="IG"/>
    <property type="match status" value="8"/>
</dbReference>
<dbReference type="InterPro" id="IPR026453">
    <property type="entry name" value="PGF_pre_PGF"/>
</dbReference>
<dbReference type="InterPro" id="IPR015919">
    <property type="entry name" value="Cadherin-like_sf"/>
</dbReference>
<dbReference type="GO" id="GO:0007156">
    <property type="term" value="P:homophilic cell adhesion via plasma membrane adhesion molecules"/>
    <property type="evidence" value="ECO:0007669"/>
    <property type="project" value="InterPro"/>
</dbReference>
<dbReference type="CDD" id="cd11304">
    <property type="entry name" value="Cadherin_repeat"/>
    <property type="match status" value="6"/>
</dbReference>
<dbReference type="GO" id="GO:0030246">
    <property type="term" value="F:carbohydrate binding"/>
    <property type="evidence" value="ECO:0007669"/>
    <property type="project" value="InterPro"/>
</dbReference>
<dbReference type="GO" id="GO:0005509">
    <property type="term" value="F:calcium ion binding"/>
    <property type="evidence" value="ECO:0007669"/>
    <property type="project" value="InterPro"/>
</dbReference>
<organism evidence="3 4">
    <name type="scientific">Methanolobus profundi</name>
    <dbReference type="NCBI Taxonomy" id="487685"/>
    <lineage>
        <taxon>Archaea</taxon>
        <taxon>Methanobacteriati</taxon>
        <taxon>Methanobacteriota</taxon>
        <taxon>Stenosarchaea group</taxon>
        <taxon>Methanomicrobia</taxon>
        <taxon>Methanosarcinales</taxon>
        <taxon>Methanosarcinaceae</taxon>
        <taxon>Methanolobus</taxon>
    </lineage>
</organism>
<feature type="domain" description="Cadherin" evidence="2">
    <location>
        <begin position="1693"/>
        <end position="1772"/>
    </location>
</feature>
<feature type="transmembrane region" description="Helical" evidence="1">
    <location>
        <begin position="2533"/>
        <end position="2552"/>
    </location>
</feature>
<dbReference type="STRING" id="487685.SAMN04488696_2632"/>
<dbReference type="Pfam" id="PF05345">
    <property type="entry name" value="He_PIG"/>
    <property type="match status" value="15"/>
</dbReference>
<name>A0A1I4U8T1_9EURY</name>
<sequence>MFPGGSDKHSNLYFILKSIVLLIILVPVVSSAYSNETVIMGSTVTNNNTSFFLPLFVENATGMRSLSLDINFNNASLQIDDIEVNDTLSGFQLAYYLNNSTGFANMSLSSVNIITDEKTHVADLFFRAMAMGTYDVLLNNVSVENDTLSYPAQFVTNGSVRVNYPPIIGEIADMMVSTGSIISFQLTASDEDDAVLTYGAEDLPLGSELNSSTGAFSWIPSTDDIGEHAVDFSVSDGYAVDNTQANITVISTVTDTAPEMEPIGNQSVNENQTLYFTINAIDQEGDPVEYSSSDLPDDSTLDNVTGEFRWVTDHEDAGTYSVEFIASANGLSDSEIIIIEVFNINRPPVLDPIGNREVDEGSTLSFFVSGSDPDKEPVNYSVIGLPDNATFDNFTGEFIWTTSDGDQGLYSLTFYVSDGLLSDSGTMAVTVKDVNHAPILSIPSSASVAEGATLLLDLNASDPDGDALVYSKDVTFGSLDNGIFSWTSGYSDEGTYQVTFTVNDSELNTSGTVAIYVSHTNSAPVLEVIPDVTVSELGTVTIELNATDIDDDELTFGKNVTFGDITDNVFTWGTGLHDSGIYTVLFNVSDGEFTDSKTMTITVENTNSHPVITSVGTQYGRENELISFTLNASDADNDTLTYTSSPLPDGANLGSTTGIFTWVPDYGQSGTYDIEFSVSDGQASISDTMAITVQDVNRPPVLSLPSSANVAEGDALLLDLNASDPDGNELVYSKDVSFGSLDDGIFSWTPGFSDEGTHQVTFTVNDSELNTSGTVVIYVSNTNSAPVLEEIPDVTISELGTVVIELNATDIDDESLTYTASPLPDGSDLGYTTGVFTWTPGYDQSGIYEIEFTVSDGQASTSDNITITVQDVNAPPILSSIGSRSVNENDTLSITLSATDADNDTLSYFTNASFGSLVDDVFTWTTTYEDSGIYYAEFTVNDGIESDSETVQITVNDVNRPPFIEPISDKVVDEDEELVVLITASDPDGDELFYSKDVAFGNLDNKIFTWTPGFDDNGLYGVNITVSDGYLEYTEFFKIAVGNTNVPPVLGSIGNKEVDEGQLLFFTINATDADPNDVLTYSVSGNPSGSSFDPTTHEFTWTPSYSQAGSYSVVFEVSDGAYIDVELITIVVNDVNLPPVLNSIGNRTVDENSEISFVISGSDPDPDTLSYTVTGAPSGSSFSGITGEFSWTPGYEDSGPHDVTFSVSDGSLSDSETVTITVNDVNRPPELEPIGNKAVAEGSELVFTVSGSDPDDDTVTLEATGVPSGASFDENTGEFSWTPGFDDSGTYSITFTISDGSLSDSETISISVGSVNRAPELNPIGNKSVDENSELRFTVSGTDPDGGTLVYSVEDAPLDVSFDENSGEFIWIPGYEDSGTYDLTFIVSDGFLSDSETVTITVNNVNRAPVLAAIGNKAVAEGSELSFTVSASDPDGDDPVLSAVGVPDDASFDENTGQFTWTTDFDDSGSYSVTFSVSDGSLSDSETISISVGSVNRAPVMGTIGNREVDENSEIVISLSATDPDEDQLVYSISNSPEDASFSSSTGQFRWTPDHESSGIYPVTFTVSDGSLSDSETIFITVNDVNRPPVLDVIGNKVVSEGTELSFTISGSDADLNNLIYTASSVPDGAHFDAYTRKFTWTPDFDDSGTYSVTFTVSDGSLSDSETISISVGSVNRAPELDLIGDRTVYESSELRFTVSGTDPDTGDQLSYSTSVLPDDSTFNANTGEFVWITDFDDSGTYTLTFTVSDGSLSDSETIVITVVHVNREPVLMVTGSRSVDENKALTITLDAVDYDEDTLLYSVTDQPSGSLLDPSNGVFTWTPTYEQAGVYTVTFVVSDGLEEDTEDVEITVNDINRPPVIDLPDNVQVAENSTLVLDLNASDPDEGDILLYSRDVEFGSLNNGVFTWTPGYSDEGTYHVKFTVNDTEFTVSDTVIIDVTNSNSAPVIESISDTLVNELDTVTIELIASDIDDDDELTFTKDVTYGDLADNIFTWTPDVNDSGFHSIVFTVSDGQLTDSTVAKIAVGNTNMPPVIVPPDEQHGKENELLTFTLNASDEDDGDNEILTYAVLHAPSGAAINSSTGVFTWTPTYEQSGNYYVEFTVSDKLYTAVQYVTIDIDDVNRAPVFGQMLVHYVNETETLQISLNASDPDNDELSYSTNSGVGQVIGDIFTWTPGYSDGGDHSINLTVTDGHLTDNTTISVHVNEKNMAPEIDTIGSFSVYENQTLEFSINATDADDDELTYSAGGLPSGASLNASTGLFTWRPGYTQSGLYSVEFRVTDGELNASEAVSIRVYDVDRSTTEDYSGFTTGSSGGSGGGSSSASEDYANVAYKDYSIQYVTQGKEVTFEFPNRENYLEYVKFDALQAAGQITAVIEILKDRSSLVSSSPSGDVYHYINIWVGDVKFNSGNYFSSAQISFKVEKEWLTENNVDPSAIKMYRYSSGAWKELKTSRIGTDSSYYYYKAETPGFSPFAIVSTGSSPVLRNTVPDVEAESTRISYGDESRLNSIDAVSDAEAMNEAVSSSSKPIDLGFFFIGIIGILGIGSVLGYRSRDESVVLSRYYEALHGFLLAVRNAVEWLEYKLSSESREKDYAILSEKWQEMRNADYRAIYERQIAEIKERQKR</sequence>
<dbReference type="SMART" id="SM00089">
    <property type="entry name" value="PKD"/>
    <property type="match status" value="13"/>
</dbReference>
<feature type="domain" description="Cadherin" evidence="2">
    <location>
        <begin position="2029"/>
        <end position="2129"/>
    </location>
</feature>
<dbReference type="InterPro" id="IPR003599">
    <property type="entry name" value="Ig_sub"/>
</dbReference>
<evidence type="ECO:0000259" key="2">
    <source>
        <dbReference type="PROSITE" id="PS50268"/>
    </source>
</evidence>
<dbReference type="SMART" id="SM00112">
    <property type="entry name" value="CA"/>
    <property type="match status" value="14"/>
</dbReference>
<dbReference type="InterPro" id="IPR008965">
    <property type="entry name" value="CBM2/CBM3_carb-bd_dom_sf"/>
</dbReference>
<evidence type="ECO:0000313" key="4">
    <source>
        <dbReference type="Proteomes" id="UP000198535"/>
    </source>
</evidence>
<feature type="domain" description="Cadherin" evidence="2">
    <location>
        <begin position="1779"/>
        <end position="1862"/>
    </location>
</feature>
<dbReference type="InterPro" id="IPR013783">
    <property type="entry name" value="Ig-like_fold"/>
</dbReference>
<evidence type="ECO:0000313" key="3">
    <source>
        <dbReference type="EMBL" id="SFM85372.1"/>
    </source>
</evidence>
<feature type="domain" description="Cadherin" evidence="2">
    <location>
        <begin position="1508"/>
        <end position="1591"/>
    </location>
</feature>
<keyword evidence="1" id="KW-0812">Transmembrane</keyword>
<dbReference type="Gene3D" id="2.60.40.10">
    <property type="entry name" value="Immunoglobulins"/>
    <property type="match status" value="20"/>
</dbReference>
<feature type="domain" description="Cadherin" evidence="2">
    <location>
        <begin position="800"/>
        <end position="878"/>
    </location>
</feature>
<dbReference type="NCBIfam" id="NF012211">
    <property type="entry name" value="tand_rpt_95"/>
    <property type="match status" value="8"/>
</dbReference>
<proteinExistence type="predicted"/>
<dbReference type="InterPro" id="IPR002126">
    <property type="entry name" value="Cadherin-like_dom"/>
</dbReference>
<dbReference type="Proteomes" id="UP000198535">
    <property type="component" value="Unassembled WGS sequence"/>
</dbReference>
<feature type="domain" description="Cadherin" evidence="2">
    <location>
        <begin position="1328"/>
        <end position="1411"/>
    </location>
</feature>
<dbReference type="RefSeq" id="WP_091937668.1">
    <property type="nucleotide sequence ID" value="NZ_FOUJ01000006.1"/>
</dbReference>
<dbReference type="Pfam" id="PF17963">
    <property type="entry name" value="Big_9"/>
    <property type="match status" value="7"/>
</dbReference>
<dbReference type="InterPro" id="IPR006644">
    <property type="entry name" value="Cadg"/>
</dbReference>
<reference evidence="4" key="1">
    <citation type="submission" date="2016-10" db="EMBL/GenBank/DDBJ databases">
        <authorList>
            <person name="Varghese N."/>
            <person name="Submissions S."/>
        </authorList>
    </citation>
    <scope>NUCLEOTIDE SEQUENCE [LARGE SCALE GENOMIC DNA]</scope>
    <source>
        <strain evidence="4">Mob M</strain>
    </source>
</reference>
<dbReference type="GO" id="GO:0016020">
    <property type="term" value="C:membrane"/>
    <property type="evidence" value="ECO:0007669"/>
    <property type="project" value="InterPro"/>
</dbReference>